<feature type="region of interest" description="Disordered" evidence="1">
    <location>
        <begin position="1"/>
        <end position="71"/>
    </location>
</feature>
<reference evidence="2" key="1">
    <citation type="submission" date="2024-06" db="EMBL/GenBank/DDBJ databases">
        <authorList>
            <consortium name="consrtm"/>
            <person name="Uemura M."/>
            <person name="Terahara T."/>
        </authorList>
    </citation>
    <scope>NUCLEOTIDE SEQUENCE</scope>
    <source>
        <strain evidence="2">KM77-8</strain>
    </source>
</reference>
<name>A0AAT9HMS8_9ACTN</name>
<gene>
    <name evidence="2" type="ORF">SHKM778_49970</name>
</gene>
<organism evidence="2">
    <name type="scientific">Streptomyces haneummycinicus</name>
    <dbReference type="NCBI Taxonomy" id="3074435"/>
    <lineage>
        <taxon>Bacteria</taxon>
        <taxon>Bacillati</taxon>
        <taxon>Actinomycetota</taxon>
        <taxon>Actinomycetes</taxon>
        <taxon>Kitasatosporales</taxon>
        <taxon>Streptomycetaceae</taxon>
        <taxon>Streptomyces</taxon>
    </lineage>
</organism>
<accession>A0AAT9HMS8</accession>
<sequence>MQVHSFRDGPAVPHLPEPPVCESDARQAAEQSGERGDEECLGGDRAADLAGVAPTARSSANSRVRWPTERATVPAAVKTATRVAMPPKEPPTAKRVSLA</sequence>
<proteinExistence type="predicted"/>
<dbReference type="AlphaFoldDB" id="A0AAT9HMS8"/>
<dbReference type="EMBL" id="AP035768">
    <property type="protein sequence ID" value="BFO18609.1"/>
    <property type="molecule type" value="Genomic_DNA"/>
</dbReference>
<evidence type="ECO:0000256" key="1">
    <source>
        <dbReference type="SAM" id="MobiDB-lite"/>
    </source>
</evidence>
<evidence type="ECO:0000313" key="2">
    <source>
        <dbReference type="EMBL" id="BFO18609.1"/>
    </source>
</evidence>
<reference evidence="2" key="2">
    <citation type="submission" date="2024-07" db="EMBL/GenBank/DDBJ databases">
        <title>Streptomyces haneummycinica sp. nov., a new antibiotic-producing actinobacterium isolated from marine sediment.</title>
        <authorList>
            <person name="Uemura M."/>
            <person name="Hamada M."/>
            <person name="Hirano S."/>
            <person name="Kobayashi K."/>
            <person name="Ohshiro T."/>
            <person name="Kobayashi T."/>
            <person name="Terahara T."/>
        </authorList>
    </citation>
    <scope>NUCLEOTIDE SEQUENCE</scope>
    <source>
        <strain evidence="2">KM77-8</strain>
    </source>
</reference>
<protein>
    <submittedName>
        <fullName evidence="2">Uncharacterized protein</fullName>
    </submittedName>
</protein>
<feature type="compositionally biased region" description="Basic and acidic residues" evidence="1">
    <location>
        <begin position="23"/>
        <end position="35"/>
    </location>
</feature>